<evidence type="ECO:0000313" key="2">
    <source>
        <dbReference type="Proteomes" id="UP000824366"/>
    </source>
</evidence>
<reference evidence="1 2" key="1">
    <citation type="journal article" date="2021" name="Microbiol. Spectr.">
        <title>A Single Bacterium Capable of Oxidation and Reduction of Iron at Circumneutral pH.</title>
        <authorList>
            <person name="Kato S."/>
            <person name="Ohkuma M."/>
        </authorList>
    </citation>
    <scope>NUCLEOTIDE SEQUENCE [LARGE SCALE GENOMIC DNA]</scope>
    <source>
        <strain evidence="1 2">MIZ03</strain>
    </source>
</reference>
<accession>A0ABM7MRP8</accession>
<dbReference type="Proteomes" id="UP000824366">
    <property type="component" value="Chromosome"/>
</dbReference>
<protein>
    <recommendedName>
        <fullName evidence="3">Phasin domain-containing protein</fullName>
    </recommendedName>
</protein>
<gene>
    <name evidence="1" type="ORF">MIZ03_3971</name>
</gene>
<dbReference type="EMBL" id="AP024238">
    <property type="protein sequence ID" value="BCO29059.1"/>
    <property type="molecule type" value="Genomic_DNA"/>
</dbReference>
<organism evidence="1 2">
    <name type="scientific">Rhodoferax lithotrophicus</name>
    <dbReference type="NCBI Taxonomy" id="2798804"/>
    <lineage>
        <taxon>Bacteria</taxon>
        <taxon>Pseudomonadati</taxon>
        <taxon>Pseudomonadota</taxon>
        <taxon>Betaproteobacteria</taxon>
        <taxon>Burkholderiales</taxon>
        <taxon>Comamonadaceae</taxon>
        <taxon>Rhodoferax</taxon>
    </lineage>
</organism>
<sequence>MFKNTPFEAAAKTLQESAAKFNPAAAQEAVKPMMDNLKAWGDLAQSQAKAAQAAVAESMETLKSSKAPQEAFDSIKTSAESSMTLAAKHLKEATALGVAQFQASIEALEKTHPAPESLASVAKTLKAAAATMETAVDTALKNGAAAVASIKKPR</sequence>
<name>A0ABM7MRP8_9BURK</name>
<dbReference type="RefSeq" id="WP_223904948.1">
    <property type="nucleotide sequence ID" value="NZ_AP024238.1"/>
</dbReference>
<proteinExistence type="predicted"/>
<keyword evidence="2" id="KW-1185">Reference proteome</keyword>
<evidence type="ECO:0000313" key="1">
    <source>
        <dbReference type="EMBL" id="BCO29059.1"/>
    </source>
</evidence>
<evidence type="ECO:0008006" key="3">
    <source>
        <dbReference type="Google" id="ProtNLM"/>
    </source>
</evidence>